<evidence type="ECO:0000313" key="2">
    <source>
        <dbReference type="Proteomes" id="UP000218334"/>
    </source>
</evidence>
<dbReference type="Proteomes" id="UP000218334">
    <property type="component" value="Unassembled WGS sequence"/>
</dbReference>
<reference evidence="2" key="1">
    <citation type="journal article" date="2017" name="Nat. Ecol. Evol.">
        <title>Genome expansion and lineage-specific genetic innovations in the forest pathogenic fungi Armillaria.</title>
        <authorList>
            <person name="Sipos G."/>
            <person name="Prasanna A.N."/>
            <person name="Walter M.C."/>
            <person name="O'Connor E."/>
            <person name="Balint B."/>
            <person name="Krizsan K."/>
            <person name="Kiss B."/>
            <person name="Hess J."/>
            <person name="Varga T."/>
            <person name="Slot J."/>
            <person name="Riley R."/>
            <person name="Boka B."/>
            <person name="Rigling D."/>
            <person name="Barry K."/>
            <person name="Lee J."/>
            <person name="Mihaltcheva S."/>
            <person name="LaButti K."/>
            <person name="Lipzen A."/>
            <person name="Waldron R."/>
            <person name="Moloney N.M."/>
            <person name="Sperisen C."/>
            <person name="Kredics L."/>
            <person name="Vagvoelgyi C."/>
            <person name="Patrignani A."/>
            <person name="Fitzpatrick D."/>
            <person name="Nagy I."/>
            <person name="Doyle S."/>
            <person name="Anderson J.B."/>
            <person name="Grigoriev I.V."/>
            <person name="Gueldener U."/>
            <person name="Muensterkoetter M."/>
            <person name="Nagy L.G."/>
        </authorList>
    </citation>
    <scope>NUCLEOTIDE SEQUENCE [LARGE SCALE GENOMIC DNA]</scope>
    <source>
        <strain evidence="2">28-4</strain>
    </source>
</reference>
<dbReference type="AlphaFoldDB" id="A0A2H3AGL6"/>
<accession>A0A2H3AGL6</accession>
<gene>
    <name evidence="1" type="ORF">ARMSODRAFT_294738</name>
</gene>
<protein>
    <submittedName>
        <fullName evidence="1">Uncharacterized protein</fullName>
    </submittedName>
</protein>
<proteinExistence type="predicted"/>
<evidence type="ECO:0000313" key="1">
    <source>
        <dbReference type="EMBL" id="PBK58149.1"/>
    </source>
</evidence>
<dbReference type="EMBL" id="KZ293618">
    <property type="protein sequence ID" value="PBK58149.1"/>
    <property type="molecule type" value="Genomic_DNA"/>
</dbReference>
<keyword evidence="2" id="KW-1185">Reference proteome</keyword>
<name>A0A2H3AGL6_9AGAR</name>
<organism evidence="1 2">
    <name type="scientific">Armillaria solidipes</name>
    <dbReference type="NCBI Taxonomy" id="1076256"/>
    <lineage>
        <taxon>Eukaryota</taxon>
        <taxon>Fungi</taxon>
        <taxon>Dikarya</taxon>
        <taxon>Basidiomycota</taxon>
        <taxon>Agaricomycotina</taxon>
        <taxon>Agaricomycetes</taxon>
        <taxon>Agaricomycetidae</taxon>
        <taxon>Agaricales</taxon>
        <taxon>Marasmiineae</taxon>
        <taxon>Physalacriaceae</taxon>
        <taxon>Armillaria</taxon>
    </lineage>
</organism>
<sequence>MYRRLWSKEDGRIGVGSKSEEGIGDVAGAGEQVRGVKARGHVSDNGMCYKAITFTSGSGLNGDFSNGTRTEEAGFCILKAVYILVPSHVPCITFGISAESRFQQGDFDFSLRYSWFPLPNTCRRYLIILWETNGRRGTFVE</sequence>